<evidence type="ECO:0000259" key="2">
    <source>
        <dbReference type="Pfam" id="PF05099"/>
    </source>
</evidence>
<dbReference type="InterPro" id="IPR007791">
    <property type="entry name" value="DjlA_N"/>
</dbReference>
<feature type="region of interest" description="Disordered" evidence="1">
    <location>
        <begin position="136"/>
        <end position="165"/>
    </location>
</feature>
<dbReference type="EMBL" id="JAHWQX010000001">
    <property type="protein sequence ID" value="MBW3095751.1"/>
    <property type="molecule type" value="Genomic_DNA"/>
</dbReference>
<dbReference type="Pfam" id="PF05099">
    <property type="entry name" value="TerB"/>
    <property type="match status" value="1"/>
</dbReference>
<accession>A0ABS6WII3</accession>
<organism evidence="3 4">
    <name type="scientific">Pseudohoeflea coraliihabitans</name>
    <dbReference type="NCBI Taxonomy" id="2860393"/>
    <lineage>
        <taxon>Bacteria</taxon>
        <taxon>Pseudomonadati</taxon>
        <taxon>Pseudomonadota</taxon>
        <taxon>Alphaproteobacteria</taxon>
        <taxon>Hyphomicrobiales</taxon>
        <taxon>Rhizobiaceae</taxon>
        <taxon>Pseudohoeflea</taxon>
    </lineage>
</organism>
<keyword evidence="4" id="KW-1185">Reference proteome</keyword>
<gene>
    <name evidence="3" type="ORF">KY465_00500</name>
</gene>
<evidence type="ECO:0000313" key="3">
    <source>
        <dbReference type="EMBL" id="MBW3095751.1"/>
    </source>
</evidence>
<dbReference type="Proteomes" id="UP001430804">
    <property type="component" value="Unassembled WGS sequence"/>
</dbReference>
<name>A0ABS6WII3_9HYPH</name>
<feature type="domain" description="Co-chaperone DjlA N-terminal" evidence="2">
    <location>
        <begin position="31"/>
        <end position="136"/>
    </location>
</feature>
<evidence type="ECO:0000256" key="1">
    <source>
        <dbReference type="SAM" id="MobiDB-lite"/>
    </source>
</evidence>
<dbReference type="RefSeq" id="WP_219157265.1">
    <property type="nucleotide sequence ID" value="NZ_JAHWQX010000001.1"/>
</dbReference>
<reference evidence="3" key="1">
    <citation type="submission" date="2021-07" db="EMBL/GenBank/DDBJ databases">
        <title>Pseudohoeflea marina sp. nov. a polyhydroxyalcanoate-producing bacterium.</title>
        <authorList>
            <person name="Zheng W."/>
            <person name="Yu S."/>
            <person name="Huang Y."/>
        </authorList>
    </citation>
    <scope>NUCLEOTIDE SEQUENCE</scope>
    <source>
        <strain evidence="3">DP4N28-3</strain>
    </source>
</reference>
<comment type="caution">
    <text evidence="3">The sequence shown here is derived from an EMBL/GenBank/DDBJ whole genome shotgun (WGS) entry which is preliminary data.</text>
</comment>
<evidence type="ECO:0000313" key="4">
    <source>
        <dbReference type="Proteomes" id="UP001430804"/>
    </source>
</evidence>
<proteinExistence type="predicted"/>
<sequence length="165" mass="17935">MIRIATFTDFFRRRPSNSPAIARLKAAPADLAQILLLFRTVLVNGVVESAELAAFERICARRFGIEREDREALHDLLESSHGQAVAAQMTELIGSLDHAARQALLAMMREIALANADEHARAARLIAMTARLLDLDGPGQPESTSDASEDRKPDSGDTGIKMAGE</sequence>
<protein>
    <submittedName>
        <fullName evidence="3">TerB family tellurite resistance protein</fullName>
    </submittedName>
</protein>